<protein>
    <submittedName>
        <fullName evidence="1">Alkaline phosphatase family protein</fullName>
    </submittedName>
</protein>
<proteinExistence type="predicted"/>
<dbReference type="Proteomes" id="UP000809243">
    <property type="component" value="Unassembled WGS sequence"/>
</dbReference>
<dbReference type="Gene3D" id="3.40.720.10">
    <property type="entry name" value="Alkaline Phosphatase, subunit A"/>
    <property type="match status" value="1"/>
</dbReference>
<reference evidence="1" key="1">
    <citation type="submission" date="2021-01" db="EMBL/GenBank/DDBJ databases">
        <title>Active Sulfur Cycling in an Early Earth Analoge.</title>
        <authorList>
            <person name="Hahn C.R."/>
            <person name="Youssef N.H."/>
            <person name="Elshahed M."/>
        </authorList>
    </citation>
    <scope>NUCLEOTIDE SEQUENCE</scope>
    <source>
        <strain evidence="1">Zod_Metabat.1151</strain>
    </source>
</reference>
<name>A0A938YNZ1_9ARCH</name>
<organism evidence="1 2">
    <name type="scientific">Candidatus Iainarchaeum sp</name>
    <dbReference type="NCBI Taxonomy" id="3101447"/>
    <lineage>
        <taxon>Archaea</taxon>
        <taxon>Candidatus Iainarchaeota</taxon>
        <taxon>Candidatus Iainarchaeia</taxon>
        <taxon>Candidatus Iainarchaeales</taxon>
        <taxon>Candidatus Iainarchaeaceae</taxon>
        <taxon>Candidatus Iainarchaeum</taxon>
    </lineage>
</organism>
<dbReference type="EMBL" id="JAFGDB010000071">
    <property type="protein sequence ID" value="MBN2067644.1"/>
    <property type="molecule type" value="Genomic_DNA"/>
</dbReference>
<dbReference type="Pfam" id="PF01663">
    <property type="entry name" value="Phosphodiest"/>
    <property type="match status" value="1"/>
</dbReference>
<dbReference type="InterPro" id="IPR017850">
    <property type="entry name" value="Alkaline_phosphatase_core_sf"/>
</dbReference>
<gene>
    <name evidence="1" type="ORF">JW744_04205</name>
</gene>
<dbReference type="InterPro" id="IPR002591">
    <property type="entry name" value="Phosphodiest/P_Trfase"/>
</dbReference>
<sequence>MAIIIGIDALDPEYAQAFNCKNLMQAHFGKTDISGFSEPRTVVLWSSFLAGKNLEKEILALGDREMWNFSLKPEQTFLAKFPKRIVVDVPGFAYSKEQHLLERSQLKKFFSKEISVEEFDRPILEYHRGIKQRFLQDLEKDFDLLFYYFNAADVIGHVSFGNKAKMRLIYNDLDELAGRAAAKQHKMLILSDHGMKAVGNFGDHASGYGFWSTSFEAGLHRPKITSLRSFIEKEML</sequence>
<evidence type="ECO:0000313" key="2">
    <source>
        <dbReference type="Proteomes" id="UP000809243"/>
    </source>
</evidence>
<dbReference type="SUPFAM" id="SSF53649">
    <property type="entry name" value="Alkaline phosphatase-like"/>
    <property type="match status" value="1"/>
</dbReference>
<dbReference type="AlphaFoldDB" id="A0A938YNZ1"/>
<evidence type="ECO:0000313" key="1">
    <source>
        <dbReference type="EMBL" id="MBN2067644.1"/>
    </source>
</evidence>
<comment type="caution">
    <text evidence="1">The sequence shown here is derived from an EMBL/GenBank/DDBJ whole genome shotgun (WGS) entry which is preliminary data.</text>
</comment>
<accession>A0A938YNZ1</accession>